<organism evidence="9 10">
    <name type="scientific">Polarella glacialis</name>
    <name type="common">Dinoflagellate</name>
    <dbReference type="NCBI Taxonomy" id="89957"/>
    <lineage>
        <taxon>Eukaryota</taxon>
        <taxon>Sar</taxon>
        <taxon>Alveolata</taxon>
        <taxon>Dinophyceae</taxon>
        <taxon>Suessiales</taxon>
        <taxon>Suessiaceae</taxon>
        <taxon>Polarella</taxon>
    </lineage>
</organism>
<evidence type="ECO:0000256" key="4">
    <source>
        <dbReference type="ARBA" id="ARBA00022824"/>
    </source>
</evidence>
<sequence length="104" mass="10924">MREQAVGSLLLGCGGLAFAYYTAWVLLLPMWTLEDAPWLHAAFPPRRLALQVPGLLLTTLVAGLTGFVGIVLAGGVRDGEAAGDSFGGSPATCGEKPQDVNRKR</sequence>
<evidence type="ECO:0000313" key="9">
    <source>
        <dbReference type="EMBL" id="CAE8644790.1"/>
    </source>
</evidence>
<evidence type="ECO:0000256" key="2">
    <source>
        <dbReference type="ARBA" id="ARBA00005478"/>
    </source>
</evidence>
<comment type="pathway">
    <text evidence="7">Protein modification; protein glycosylation.</text>
</comment>
<comment type="similarity">
    <text evidence="2 7">Belongs to the DPM2 family.</text>
</comment>
<keyword evidence="3 7" id="KW-0812">Transmembrane</keyword>
<evidence type="ECO:0000256" key="7">
    <source>
        <dbReference type="RuleBase" id="RU365084"/>
    </source>
</evidence>
<dbReference type="PANTHER" id="PTHR15039:SF11">
    <property type="entry name" value="DOLICHOL PHOSPHATE-MANNOSE BIOSYNTHESIS REGULATORY PROTEIN"/>
    <property type="match status" value="1"/>
</dbReference>
<dbReference type="GO" id="GO:0180047">
    <property type="term" value="P:dolichol phosphate mannose biosynthetic process"/>
    <property type="evidence" value="ECO:0007669"/>
    <property type="project" value="InterPro"/>
</dbReference>
<comment type="subunit">
    <text evidence="7">Component of the dolichol-phosphate mannose (DPM) synthase complex.</text>
</comment>
<keyword evidence="6 7" id="KW-0472">Membrane</keyword>
<gene>
    <name evidence="9" type="ORF">PGLA2088_LOCUS3358</name>
</gene>
<protein>
    <recommendedName>
        <fullName evidence="7">Dolichol phosphate-mannose biosynthesis regulatory protein</fullName>
    </recommendedName>
</protein>
<feature type="region of interest" description="Disordered" evidence="8">
    <location>
        <begin position="81"/>
        <end position="104"/>
    </location>
</feature>
<accession>A0A813I2P0</accession>
<feature type="transmembrane region" description="Helical" evidence="7">
    <location>
        <begin position="52"/>
        <end position="76"/>
    </location>
</feature>
<proteinExistence type="inferred from homology"/>
<dbReference type="GO" id="GO:0033185">
    <property type="term" value="C:dolichol-phosphate-mannose synthase complex"/>
    <property type="evidence" value="ECO:0007669"/>
    <property type="project" value="TreeGrafter"/>
</dbReference>
<evidence type="ECO:0000256" key="3">
    <source>
        <dbReference type="ARBA" id="ARBA00022692"/>
    </source>
</evidence>
<dbReference type="EMBL" id="CAJNNW010002899">
    <property type="protein sequence ID" value="CAE8644790.1"/>
    <property type="molecule type" value="Genomic_DNA"/>
</dbReference>
<dbReference type="GO" id="GO:0030234">
    <property type="term" value="F:enzyme regulator activity"/>
    <property type="evidence" value="ECO:0007669"/>
    <property type="project" value="UniProtKB-UniRule"/>
</dbReference>
<evidence type="ECO:0000313" key="10">
    <source>
        <dbReference type="Proteomes" id="UP000626109"/>
    </source>
</evidence>
<dbReference type="UniPathway" id="UPA00378"/>
<dbReference type="GO" id="GO:0005789">
    <property type="term" value="C:endoplasmic reticulum membrane"/>
    <property type="evidence" value="ECO:0007669"/>
    <property type="project" value="UniProtKB-SubCell"/>
</dbReference>
<dbReference type="PANTHER" id="PTHR15039">
    <property type="entry name" value="DOLICHOL PHOSPHATE-MANNOSE BIOSYNTHESIS REGULATORY PROTEIN"/>
    <property type="match status" value="1"/>
</dbReference>
<keyword evidence="4 7" id="KW-0256">Endoplasmic reticulum</keyword>
<evidence type="ECO:0000256" key="5">
    <source>
        <dbReference type="ARBA" id="ARBA00022989"/>
    </source>
</evidence>
<dbReference type="AlphaFoldDB" id="A0A813I2P0"/>
<comment type="subcellular location">
    <subcellularLocation>
        <location evidence="1 7">Endoplasmic reticulum membrane</location>
        <topology evidence="1 7">Multi-pass membrane protein</topology>
    </subcellularLocation>
</comment>
<dbReference type="GO" id="GO:0006506">
    <property type="term" value="P:GPI anchor biosynthetic process"/>
    <property type="evidence" value="ECO:0007669"/>
    <property type="project" value="TreeGrafter"/>
</dbReference>
<comment type="caution">
    <text evidence="9">The sequence shown here is derived from an EMBL/GenBank/DDBJ whole genome shotgun (WGS) entry which is preliminary data.</text>
</comment>
<feature type="transmembrane region" description="Helical" evidence="7">
    <location>
        <begin position="9"/>
        <end position="32"/>
    </location>
</feature>
<comment type="function">
    <text evidence="7">Regulatory subunit of the dolichol-phosphate mannose (DPM) synthase complex; essential for the ER localization.</text>
</comment>
<evidence type="ECO:0000256" key="1">
    <source>
        <dbReference type="ARBA" id="ARBA00004477"/>
    </source>
</evidence>
<dbReference type="Proteomes" id="UP000626109">
    <property type="component" value="Unassembled WGS sequence"/>
</dbReference>
<reference evidence="9" key="1">
    <citation type="submission" date="2021-02" db="EMBL/GenBank/DDBJ databases">
        <authorList>
            <person name="Dougan E. K."/>
            <person name="Rhodes N."/>
            <person name="Thang M."/>
            <person name="Chan C."/>
        </authorList>
    </citation>
    <scope>NUCLEOTIDE SEQUENCE</scope>
</reference>
<name>A0A813I2P0_POLGL</name>
<dbReference type="Pfam" id="PF07297">
    <property type="entry name" value="DPM2"/>
    <property type="match status" value="1"/>
</dbReference>
<keyword evidence="5 7" id="KW-1133">Transmembrane helix</keyword>
<evidence type="ECO:0000256" key="6">
    <source>
        <dbReference type="ARBA" id="ARBA00023136"/>
    </source>
</evidence>
<evidence type="ECO:0000256" key="8">
    <source>
        <dbReference type="SAM" id="MobiDB-lite"/>
    </source>
</evidence>
<dbReference type="InterPro" id="IPR009914">
    <property type="entry name" value="DPM2"/>
</dbReference>